<evidence type="ECO:0000256" key="2">
    <source>
        <dbReference type="ARBA" id="ARBA00007965"/>
    </source>
</evidence>
<feature type="compositionally biased region" description="Acidic residues" evidence="7">
    <location>
        <begin position="24"/>
        <end position="33"/>
    </location>
</feature>
<feature type="transmembrane region" description="Helical" evidence="8">
    <location>
        <begin position="110"/>
        <end position="130"/>
    </location>
</feature>
<evidence type="ECO:0000256" key="8">
    <source>
        <dbReference type="SAM" id="Phobius"/>
    </source>
</evidence>
<dbReference type="PANTHER" id="PTHR10332">
    <property type="entry name" value="EQUILIBRATIVE NUCLEOSIDE TRANSPORTER"/>
    <property type="match status" value="1"/>
</dbReference>
<feature type="transmembrane region" description="Helical" evidence="8">
    <location>
        <begin position="198"/>
        <end position="222"/>
    </location>
</feature>
<dbReference type="PANTHER" id="PTHR10332:SF17">
    <property type="entry name" value="EQUILIBRATIVE NUCLEOSIDE TRANSPORTER 3"/>
    <property type="match status" value="1"/>
</dbReference>
<keyword evidence="3" id="KW-0813">Transport</keyword>
<feature type="region of interest" description="Disordered" evidence="7">
    <location>
        <begin position="1"/>
        <end position="35"/>
    </location>
</feature>
<evidence type="ECO:0000256" key="6">
    <source>
        <dbReference type="ARBA" id="ARBA00023136"/>
    </source>
</evidence>
<dbReference type="Proteomes" id="UP001476798">
    <property type="component" value="Unassembled WGS sequence"/>
</dbReference>
<keyword evidence="10" id="KW-1185">Reference proteome</keyword>
<keyword evidence="6 8" id="KW-0472">Membrane</keyword>
<organism evidence="9 10">
    <name type="scientific">Goodea atripinnis</name>
    <dbReference type="NCBI Taxonomy" id="208336"/>
    <lineage>
        <taxon>Eukaryota</taxon>
        <taxon>Metazoa</taxon>
        <taxon>Chordata</taxon>
        <taxon>Craniata</taxon>
        <taxon>Vertebrata</taxon>
        <taxon>Euteleostomi</taxon>
        <taxon>Actinopterygii</taxon>
        <taxon>Neopterygii</taxon>
        <taxon>Teleostei</taxon>
        <taxon>Neoteleostei</taxon>
        <taxon>Acanthomorphata</taxon>
        <taxon>Ovalentaria</taxon>
        <taxon>Atherinomorphae</taxon>
        <taxon>Cyprinodontiformes</taxon>
        <taxon>Goodeidae</taxon>
        <taxon>Goodea</taxon>
    </lineage>
</organism>
<evidence type="ECO:0000313" key="10">
    <source>
        <dbReference type="Proteomes" id="UP001476798"/>
    </source>
</evidence>
<evidence type="ECO:0000313" key="9">
    <source>
        <dbReference type="EMBL" id="MEQ2174083.1"/>
    </source>
</evidence>
<keyword evidence="5 8" id="KW-1133">Transmembrane helix</keyword>
<feature type="transmembrane region" description="Helical" evidence="8">
    <location>
        <begin position="61"/>
        <end position="89"/>
    </location>
</feature>
<evidence type="ECO:0000256" key="1">
    <source>
        <dbReference type="ARBA" id="ARBA00004141"/>
    </source>
</evidence>
<feature type="compositionally biased region" description="Polar residues" evidence="7">
    <location>
        <begin position="1"/>
        <end position="15"/>
    </location>
</feature>
<evidence type="ECO:0000256" key="4">
    <source>
        <dbReference type="ARBA" id="ARBA00022692"/>
    </source>
</evidence>
<accession>A0ABV0NRP7</accession>
<gene>
    <name evidence="9" type="ORF">GOODEAATRI_004130</name>
</gene>
<comment type="caution">
    <text evidence="9">The sequence shown here is derived from an EMBL/GenBank/DDBJ whole genome shotgun (WGS) entry which is preliminary data.</text>
</comment>
<dbReference type="InterPro" id="IPR002259">
    <property type="entry name" value="Eqnu_transpt"/>
</dbReference>
<evidence type="ECO:0000256" key="3">
    <source>
        <dbReference type="ARBA" id="ARBA00022448"/>
    </source>
</evidence>
<feature type="transmembrane region" description="Helical" evidence="8">
    <location>
        <begin position="166"/>
        <end position="186"/>
    </location>
</feature>
<reference evidence="9 10" key="1">
    <citation type="submission" date="2021-06" db="EMBL/GenBank/DDBJ databases">
        <authorList>
            <person name="Palmer J.M."/>
        </authorList>
    </citation>
    <scope>NUCLEOTIDE SEQUENCE [LARGE SCALE GENOMIC DNA]</scope>
    <source>
        <strain evidence="9 10">GA_2019</strain>
        <tissue evidence="9">Muscle</tissue>
    </source>
</reference>
<feature type="transmembrane region" description="Helical" evidence="8">
    <location>
        <begin position="142"/>
        <end position="159"/>
    </location>
</feature>
<dbReference type="EMBL" id="JAHRIO010050145">
    <property type="protein sequence ID" value="MEQ2174083.1"/>
    <property type="molecule type" value="Genomic_DNA"/>
</dbReference>
<evidence type="ECO:0000256" key="7">
    <source>
        <dbReference type="SAM" id="MobiDB-lite"/>
    </source>
</evidence>
<evidence type="ECO:0000256" key="5">
    <source>
        <dbReference type="ARBA" id="ARBA00022989"/>
    </source>
</evidence>
<sequence>MDRTESVQPSVNSSYRPPLYDEQSTTEDEEGEDCSPSATLLPHVSSAALAVRYSPEDAYGLVYIIFFLMGIGSLLPWNFFITAKFYWLYKLSNSTDHSGRSSLSDYFESYLSIASAVPSVLCLVLNYFLVNSFEASEILIEQVHPCCFIPVATFLCAIVHRLSPDVRIVSSLIVMMLVFVVTTVLVKVDVSEYRMEFFSGTLACVAIVSGASNIFCASMFGISGYFPMRISQALIAG</sequence>
<protein>
    <submittedName>
        <fullName evidence="9">Uncharacterized protein</fullName>
    </submittedName>
</protein>
<comment type="similarity">
    <text evidence="2">Belongs to the SLC29A/ENT transporter (TC 2.A.57) family.</text>
</comment>
<keyword evidence="4 8" id="KW-0812">Transmembrane</keyword>
<comment type="subcellular location">
    <subcellularLocation>
        <location evidence="1">Membrane</location>
        <topology evidence="1">Multi-pass membrane protein</topology>
    </subcellularLocation>
</comment>
<proteinExistence type="inferred from homology"/>
<name>A0ABV0NRP7_9TELE</name>